<dbReference type="Proteomes" id="UP001234581">
    <property type="component" value="Unassembled WGS sequence"/>
</dbReference>
<gene>
    <name evidence="3" type="ORF">O0I10_003876</name>
</gene>
<organism evidence="3 4">
    <name type="scientific">Lichtheimia ornata</name>
    <dbReference type="NCBI Taxonomy" id="688661"/>
    <lineage>
        <taxon>Eukaryota</taxon>
        <taxon>Fungi</taxon>
        <taxon>Fungi incertae sedis</taxon>
        <taxon>Mucoromycota</taxon>
        <taxon>Mucoromycotina</taxon>
        <taxon>Mucoromycetes</taxon>
        <taxon>Mucorales</taxon>
        <taxon>Lichtheimiaceae</taxon>
        <taxon>Lichtheimia</taxon>
    </lineage>
</organism>
<protein>
    <submittedName>
        <fullName evidence="3">Uncharacterized protein</fullName>
    </submittedName>
</protein>
<dbReference type="RefSeq" id="XP_058345331.1">
    <property type="nucleotide sequence ID" value="XM_058483942.1"/>
</dbReference>
<keyword evidence="4" id="KW-1185">Reference proteome</keyword>
<keyword evidence="2" id="KW-0812">Transmembrane</keyword>
<feature type="transmembrane region" description="Helical" evidence="2">
    <location>
        <begin position="12"/>
        <end position="34"/>
    </location>
</feature>
<evidence type="ECO:0000313" key="3">
    <source>
        <dbReference type="EMBL" id="KAJ8660418.1"/>
    </source>
</evidence>
<reference evidence="3 4" key="1">
    <citation type="submission" date="2023-03" db="EMBL/GenBank/DDBJ databases">
        <title>Genome sequence of Lichtheimia ornata CBS 291.66.</title>
        <authorList>
            <person name="Mohabir J.T."/>
            <person name="Shea T.P."/>
            <person name="Kurbessoian T."/>
            <person name="Berby B."/>
            <person name="Fontaine J."/>
            <person name="Livny J."/>
            <person name="Gnirke A."/>
            <person name="Stajich J.E."/>
            <person name="Cuomo C.A."/>
        </authorList>
    </citation>
    <scope>NUCLEOTIDE SEQUENCE [LARGE SCALE GENOMIC DNA]</scope>
    <source>
        <strain evidence="3">CBS 291.66</strain>
    </source>
</reference>
<keyword evidence="2" id="KW-0472">Membrane</keyword>
<comment type="caution">
    <text evidence="3">The sequence shown here is derived from an EMBL/GenBank/DDBJ whole genome shotgun (WGS) entry which is preliminary data.</text>
</comment>
<feature type="region of interest" description="Disordered" evidence="1">
    <location>
        <begin position="335"/>
        <end position="356"/>
    </location>
</feature>
<proteinExistence type="predicted"/>
<evidence type="ECO:0000256" key="1">
    <source>
        <dbReference type="SAM" id="MobiDB-lite"/>
    </source>
</evidence>
<keyword evidence="2" id="KW-1133">Transmembrane helix</keyword>
<accession>A0AAD7V890</accession>
<name>A0AAD7V890_9FUNG</name>
<sequence>MSSLGQTNISAAVYPVSPTVIATITVLGAVMAYSGQLMFRCATNRMEQKNFPIRLLKCFMAGTMLTKTALFATMSSKQAINNCTHIARTADVLYHLSMTAGMTVLLLRIRAVLPFGWNSYIKSLHVVLVGMRIIIGAVDVVLLERAVLPSGACQFQENKAWGPVYTVYDTLVDLYVTIAIGITLYRHVKRIRTSLDDEQASGSYYAIIMQNVIRTTVLFVSNLATVILMLKSANQIVLIIYWPITNMLFILLIGYDSDLVQVVRGIRKRALFGRSHQQRPSLSSQSHDIQLDDFRRCASCGTLTDSTNQHQHTPIIHENRSSALMPTILTTSATIDSRASGSKDSNNNDPDTVHSP</sequence>
<evidence type="ECO:0000256" key="2">
    <source>
        <dbReference type="SAM" id="Phobius"/>
    </source>
</evidence>
<feature type="transmembrane region" description="Helical" evidence="2">
    <location>
        <begin position="236"/>
        <end position="255"/>
    </location>
</feature>
<feature type="transmembrane region" description="Helical" evidence="2">
    <location>
        <begin position="55"/>
        <end position="72"/>
    </location>
</feature>
<dbReference type="GeneID" id="83211289"/>
<feature type="transmembrane region" description="Helical" evidence="2">
    <location>
        <begin position="212"/>
        <end position="230"/>
    </location>
</feature>
<evidence type="ECO:0000313" key="4">
    <source>
        <dbReference type="Proteomes" id="UP001234581"/>
    </source>
</evidence>
<feature type="transmembrane region" description="Helical" evidence="2">
    <location>
        <begin position="163"/>
        <end position="185"/>
    </location>
</feature>
<feature type="transmembrane region" description="Helical" evidence="2">
    <location>
        <begin position="123"/>
        <end position="143"/>
    </location>
</feature>
<dbReference type="EMBL" id="JARTCD010000013">
    <property type="protein sequence ID" value="KAJ8660418.1"/>
    <property type="molecule type" value="Genomic_DNA"/>
</dbReference>
<feature type="transmembrane region" description="Helical" evidence="2">
    <location>
        <begin position="92"/>
        <end position="111"/>
    </location>
</feature>
<dbReference type="AlphaFoldDB" id="A0AAD7V890"/>